<dbReference type="InterPro" id="IPR027417">
    <property type="entry name" value="P-loop_NTPase"/>
</dbReference>
<organism evidence="11 12">
    <name type="scientific">Allomyces macrogynus (strain ATCC 38327)</name>
    <name type="common">Allomyces javanicus var. macrogynus</name>
    <dbReference type="NCBI Taxonomy" id="578462"/>
    <lineage>
        <taxon>Eukaryota</taxon>
        <taxon>Fungi</taxon>
        <taxon>Fungi incertae sedis</taxon>
        <taxon>Blastocladiomycota</taxon>
        <taxon>Blastocladiomycetes</taxon>
        <taxon>Blastocladiales</taxon>
        <taxon>Blastocladiaceae</taxon>
        <taxon>Allomyces</taxon>
    </lineage>
</organism>
<dbReference type="GO" id="GO:0003689">
    <property type="term" value="F:DNA clamp loader activity"/>
    <property type="evidence" value="ECO:0007669"/>
    <property type="project" value="InterPro"/>
</dbReference>
<dbReference type="Gene3D" id="1.20.272.10">
    <property type="match status" value="1"/>
</dbReference>
<evidence type="ECO:0000256" key="1">
    <source>
        <dbReference type="ARBA" id="ARBA00004123"/>
    </source>
</evidence>
<name>A0A0L0TB62_ALLM3</name>
<dbReference type="Pfam" id="PF00533">
    <property type="entry name" value="BRCT"/>
    <property type="match status" value="1"/>
</dbReference>
<feature type="compositionally biased region" description="Low complexity" evidence="9">
    <location>
        <begin position="129"/>
        <end position="155"/>
    </location>
</feature>
<dbReference type="Proteomes" id="UP000054350">
    <property type="component" value="Unassembled WGS sequence"/>
</dbReference>
<protein>
    <recommendedName>
        <fullName evidence="3 8">Replication factor C subunit 1</fullName>
    </recommendedName>
</protein>
<feature type="compositionally biased region" description="Acidic residues" evidence="9">
    <location>
        <begin position="62"/>
        <end position="71"/>
    </location>
</feature>
<dbReference type="GO" id="GO:0003677">
    <property type="term" value="F:DNA binding"/>
    <property type="evidence" value="ECO:0007669"/>
    <property type="project" value="InterPro"/>
</dbReference>
<dbReference type="Pfam" id="PF25361">
    <property type="entry name" value="AAA_lid_RFC1"/>
    <property type="match status" value="1"/>
</dbReference>
<dbReference type="Gene3D" id="3.40.50.10190">
    <property type="entry name" value="BRCT domain"/>
    <property type="match status" value="1"/>
</dbReference>
<dbReference type="SMART" id="SM00382">
    <property type="entry name" value="AAA"/>
    <property type="match status" value="1"/>
</dbReference>
<evidence type="ECO:0000259" key="10">
    <source>
        <dbReference type="PROSITE" id="PS50172"/>
    </source>
</evidence>
<comment type="subcellular location">
    <subcellularLocation>
        <location evidence="1 8">Nucleus</location>
    </subcellularLocation>
</comment>
<dbReference type="InterPro" id="IPR003593">
    <property type="entry name" value="AAA+_ATPase"/>
</dbReference>
<dbReference type="SUPFAM" id="SSF52113">
    <property type="entry name" value="BRCT domain"/>
    <property type="match status" value="1"/>
</dbReference>
<dbReference type="FunFam" id="3.40.50.300:FF:000395">
    <property type="entry name" value="Replication factor C subunit 1"/>
    <property type="match status" value="1"/>
</dbReference>
<feature type="compositionally biased region" description="Low complexity" evidence="9">
    <location>
        <begin position="1037"/>
        <end position="1046"/>
    </location>
</feature>
<evidence type="ECO:0000256" key="8">
    <source>
        <dbReference type="PIRNR" id="PIRNR036578"/>
    </source>
</evidence>
<evidence type="ECO:0000256" key="9">
    <source>
        <dbReference type="SAM" id="MobiDB-lite"/>
    </source>
</evidence>
<evidence type="ECO:0000256" key="4">
    <source>
        <dbReference type="ARBA" id="ARBA00022705"/>
    </source>
</evidence>
<evidence type="ECO:0000256" key="3">
    <source>
        <dbReference type="ARBA" id="ARBA00020401"/>
    </source>
</evidence>
<evidence type="ECO:0000256" key="5">
    <source>
        <dbReference type="ARBA" id="ARBA00022741"/>
    </source>
</evidence>
<evidence type="ECO:0000256" key="6">
    <source>
        <dbReference type="ARBA" id="ARBA00022840"/>
    </source>
</evidence>
<sequence>MPQDIRAFFRPKSTTGASSSLFGYPRTGLWRRETRVVVGGYSVGQAPKRKRTAASRARIIISDDEEDDDNNDKDAPVTVDDDDDDDFVQQPPKKSRTSATPKPKPAPAPKPPPVAPSAYFGALSATRKAAPLKPSSSSTPAAAAATSPAATPATTESMDLRSSSPSSTTATVGRPRRAAAKKEVVYMEDDEVEEEKSTATKNRRKRDADGDAFMADAAADDDDDLDDDDQAFEMDDDFAAAPPRRASAKSAATPKKLVAPKAASAPVAPAKTKAVAPPPAAAKSPPAKKAKVVAPVVVVDDDEDEVMPLGAKNKNLKKVAPPPPAPTTATASSSTLGADADVDIEEDAKARSKAAYLKFQSRTGPTALGSKEAPEGADNCLHGLTFVQTGDFSSFTRDDVKELIMRYGGRMTGAVSGKTSYLLVGADGGATKIKKATELKTPLLDEDQFLDLIRTRPGKSEAQVNATKSKTVLAKEQKLATIDNAQVAANPHAMWVDKYKPSQPTEIIGNQAAIGRLSKWLAGFDQARKNRFKFTGEQNFTHFRAALISGAPGIGKTTAAHVVAKSLGYHIVEFNASDVRSKKSLDEVAAQAMGNQTLFAFQNMVSAGNGGNAAAVKPHHVIIMDEVDGMTGSDRGGLAELTVLIKKSQVPIICIANDATSPKMRTLKANCLETQGSSWPAPAIDALVASTNRDIRQVLHLLSTYKLGVGAQGTLAFDGAKALGKSAEKDMAVGLFDAAGECMTLPYARKSLPEQLEVYFNDYDMIPLMMQENYIKMRASHDPVQALEGLSAAADAIATGDHIGRSIRSNQNWSLLPSHGTWSTVAPAMAMMSRPGSTGCTGMIMFSSVLGQGSKVGKGLRQLDGLHLRMTRGALGHGGGGRSALRLDTIPALVTITPAMFADPERHLPLMDMLDAYYLGRDDFDTIFELGVGKASAEAALKPIPAAVKSKFTREYNKRPHPVAWTEVPKTVGKARRGPAPAADEELGEEGLGVMDEDGEAEVVHVDDEEEDDDLETLRAALAKKAPVPKGKGRAARGGAATAKPAGRGRGRGRGRGKAAAGDD</sequence>
<dbReference type="GO" id="GO:0016887">
    <property type="term" value="F:ATP hydrolysis activity"/>
    <property type="evidence" value="ECO:0007669"/>
    <property type="project" value="InterPro"/>
</dbReference>
<keyword evidence="7 8" id="KW-0539">Nucleus</keyword>
<dbReference type="Gene3D" id="3.40.50.300">
    <property type="entry name" value="P-loop containing nucleotide triphosphate hydrolases"/>
    <property type="match status" value="1"/>
</dbReference>
<dbReference type="Pfam" id="PF08519">
    <property type="entry name" value="RFC1"/>
    <property type="match status" value="1"/>
</dbReference>
<feature type="region of interest" description="Disordered" evidence="9">
    <location>
        <begin position="313"/>
        <end position="339"/>
    </location>
</feature>
<comment type="similarity">
    <text evidence="2 8">Belongs to the activator 1 large subunit family.</text>
</comment>
<keyword evidence="4 8" id="KW-0235">DNA replication</keyword>
<feature type="domain" description="BRCT" evidence="10">
    <location>
        <begin position="376"/>
        <end position="456"/>
    </location>
</feature>
<dbReference type="InterPro" id="IPR036420">
    <property type="entry name" value="BRCT_dom_sf"/>
</dbReference>
<evidence type="ECO:0000313" key="11">
    <source>
        <dbReference type="EMBL" id="KNE71972.1"/>
    </source>
</evidence>
<dbReference type="SMART" id="SM00292">
    <property type="entry name" value="BRCT"/>
    <property type="match status" value="1"/>
</dbReference>
<proteinExistence type="inferred from homology"/>
<dbReference type="InterPro" id="IPR008921">
    <property type="entry name" value="DNA_pol3_clamp-load_cplx_C"/>
</dbReference>
<dbReference type="Pfam" id="PF00004">
    <property type="entry name" value="AAA"/>
    <property type="match status" value="1"/>
</dbReference>
<dbReference type="GO" id="GO:0005634">
    <property type="term" value="C:nucleus"/>
    <property type="evidence" value="ECO:0007669"/>
    <property type="project" value="UniProtKB-SubCell"/>
</dbReference>
<gene>
    <name evidence="11" type="ORF">AMAG_15914</name>
</gene>
<feature type="compositionally biased region" description="Pro residues" evidence="9">
    <location>
        <begin position="102"/>
        <end position="115"/>
    </location>
</feature>
<dbReference type="STRING" id="578462.A0A0L0TB62"/>
<dbReference type="PROSITE" id="PS50172">
    <property type="entry name" value="BRCT"/>
    <property type="match status" value="1"/>
</dbReference>
<feature type="region of interest" description="Disordered" evidence="9">
    <location>
        <begin position="972"/>
        <end position="992"/>
    </location>
</feature>
<reference evidence="11 12" key="1">
    <citation type="submission" date="2009-11" db="EMBL/GenBank/DDBJ databases">
        <title>Annotation of Allomyces macrogynus ATCC 38327.</title>
        <authorList>
            <consortium name="The Broad Institute Genome Sequencing Platform"/>
            <person name="Russ C."/>
            <person name="Cuomo C."/>
            <person name="Burger G."/>
            <person name="Gray M.W."/>
            <person name="Holland P.W.H."/>
            <person name="King N."/>
            <person name="Lang F.B.F."/>
            <person name="Roger A.J."/>
            <person name="Ruiz-Trillo I."/>
            <person name="Young S.K."/>
            <person name="Zeng Q."/>
            <person name="Gargeya S."/>
            <person name="Fitzgerald M."/>
            <person name="Haas B."/>
            <person name="Abouelleil A."/>
            <person name="Alvarado L."/>
            <person name="Arachchi H.M."/>
            <person name="Berlin A."/>
            <person name="Chapman S.B."/>
            <person name="Gearin G."/>
            <person name="Goldberg J."/>
            <person name="Griggs A."/>
            <person name="Gujja S."/>
            <person name="Hansen M."/>
            <person name="Heiman D."/>
            <person name="Howarth C."/>
            <person name="Larimer J."/>
            <person name="Lui A."/>
            <person name="MacDonald P.J.P."/>
            <person name="McCowen C."/>
            <person name="Montmayeur A."/>
            <person name="Murphy C."/>
            <person name="Neiman D."/>
            <person name="Pearson M."/>
            <person name="Priest M."/>
            <person name="Roberts A."/>
            <person name="Saif S."/>
            <person name="Shea T."/>
            <person name="Sisk P."/>
            <person name="Stolte C."/>
            <person name="Sykes S."/>
            <person name="Wortman J."/>
            <person name="Nusbaum C."/>
            <person name="Birren B."/>
        </authorList>
    </citation>
    <scope>NUCLEOTIDE SEQUENCE [LARGE SCALE GENOMIC DNA]</scope>
    <source>
        <strain evidence="11 12">ATCC 38327</strain>
    </source>
</reference>
<dbReference type="GO" id="GO:0006271">
    <property type="term" value="P:DNA strand elongation involved in DNA replication"/>
    <property type="evidence" value="ECO:0007669"/>
    <property type="project" value="UniProtKB-ARBA"/>
</dbReference>
<evidence type="ECO:0000313" key="12">
    <source>
        <dbReference type="Proteomes" id="UP000054350"/>
    </source>
</evidence>
<keyword evidence="6 8" id="KW-0067">ATP-binding</keyword>
<feature type="compositionally biased region" description="Polar residues" evidence="9">
    <location>
        <begin position="156"/>
        <end position="171"/>
    </location>
</feature>
<feature type="region of interest" description="Disordered" evidence="9">
    <location>
        <begin position="1"/>
        <end position="24"/>
    </location>
</feature>
<feature type="region of interest" description="Disordered" evidence="9">
    <location>
        <begin position="42"/>
        <end position="292"/>
    </location>
</feature>
<dbReference type="SUPFAM" id="SSF52540">
    <property type="entry name" value="P-loop containing nucleoside triphosphate hydrolases"/>
    <property type="match status" value="1"/>
</dbReference>
<dbReference type="InterPro" id="IPR013725">
    <property type="entry name" value="DNA_replication_fac_RFC1_C"/>
</dbReference>
<dbReference type="SUPFAM" id="SSF48019">
    <property type="entry name" value="post-AAA+ oligomerization domain-like"/>
    <property type="match status" value="1"/>
</dbReference>
<dbReference type="CDD" id="cd00009">
    <property type="entry name" value="AAA"/>
    <property type="match status" value="1"/>
</dbReference>
<feature type="compositionally biased region" description="Acidic residues" evidence="9">
    <location>
        <begin position="218"/>
        <end position="238"/>
    </location>
</feature>
<dbReference type="InterPro" id="IPR012178">
    <property type="entry name" value="RFC1"/>
</dbReference>
<reference evidence="12" key="2">
    <citation type="submission" date="2009-11" db="EMBL/GenBank/DDBJ databases">
        <title>The Genome Sequence of Allomyces macrogynus strain ATCC 38327.</title>
        <authorList>
            <consortium name="The Broad Institute Genome Sequencing Platform"/>
            <person name="Russ C."/>
            <person name="Cuomo C."/>
            <person name="Shea T."/>
            <person name="Young S.K."/>
            <person name="Zeng Q."/>
            <person name="Koehrsen M."/>
            <person name="Haas B."/>
            <person name="Borodovsky M."/>
            <person name="Guigo R."/>
            <person name="Alvarado L."/>
            <person name="Berlin A."/>
            <person name="Borenstein D."/>
            <person name="Chen Z."/>
            <person name="Engels R."/>
            <person name="Freedman E."/>
            <person name="Gellesch M."/>
            <person name="Goldberg J."/>
            <person name="Griggs A."/>
            <person name="Gujja S."/>
            <person name="Heiman D."/>
            <person name="Hepburn T."/>
            <person name="Howarth C."/>
            <person name="Jen D."/>
            <person name="Larson L."/>
            <person name="Lewis B."/>
            <person name="Mehta T."/>
            <person name="Park D."/>
            <person name="Pearson M."/>
            <person name="Roberts A."/>
            <person name="Saif S."/>
            <person name="Shenoy N."/>
            <person name="Sisk P."/>
            <person name="Stolte C."/>
            <person name="Sykes S."/>
            <person name="Walk T."/>
            <person name="White J."/>
            <person name="Yandava C."/>
            <person name="Burger G."/>
            <person name="Gray M.W."/>
            <person name="Holland P.W.H."/>
            <person name="King N."/>
            <person name="Lang F.B.F."/>
            <person name="Roger A.J."/>
            <person name="Ruiz-Trillo I."/>
            <person name="Lander E."/>
            <person name="Nusbaum C."/>
        </authorList>
    </citation>
    <scope>NUCLEOTIDE SEQUENCE [LARGE SCALE GENOMIC DNA]</scope>
    <source>
        <strain evidence="12">ATCC 38327</strain>
    </source>
</reference>
<dbReference type="InterPro" id="IPR001357">
    <property type="entry name" value="BRCT_dom"/>
</dbReference>
<accession>A0A0L0TB62</accession>
<dbReference type="OrthoDB" id="446168at2759"/>
<dbReference type="PANTHER" id="PTHR23389">
    <property type="entry name" value="CHROMOSOME TRANSMISSION FIDELITY FACTOR 18"/>
    <property type="match status" value="1"/>
</dbReference>
<feature type="compositionally biased region" description="Basic residues" evidence="9">
    <location>
        <begin position="1047"/>
        <end position="1057"/>
    </location>
</feature>
<keyword evidence="12" id="KW-1185">Reference proteome</keyword>
<feature type="compositionally biased region" description="Acidic residues" evidence="9">
    <location>
        <begin position="983"/>
        <end position="992"/>
    </location>
</feature>
<dbReference type="EMBL" id="GG745376">
    <property type="protein sequence ID" value="KNE71972.1"/>
    <property type="molecule type" value="Genomic_DNA"/>
</dbReference>
<dbReference type="FunFam" id="3.40.50.10190:FF:000001">
    <property type="entry name" value="Replication factor C subunit 1"/>
    <property type="match status" value="1"/>
</dbReference>
<evidence type="ECO:0000256" key="7">
    <source>
        <dbReference type="ARBA" id="ARBA00023242"/>
    </source>
</evidence>
<dbReference type="GO" id="GO:0005524">
    <property type="term" value="F:ATP binding"/>
    <property type="evidence" value="ECO:0007669"/>
    <property type="project" value="UniProtKB-KW"/>
</dbReference>
<feature type="compositionally biased region" description="Polar residues" evidence="9">
    <location>
        <begin position="12"/>
        <end position="21"/>
    </location>
</feature>
<dbReference type="OMA" id="LICNERN"/>
<dbReference type="PANTHER" id="PTHR23389:SF6">
    <property type="entry name" value="REPLICATION FACTOR C SUBUNIT 1"/>
    <property type="match status" value="1"/>
</dbReference>
<feature type="region of interest" description="Disordered" evidence="9">
    <location>
        <begin position="1022"/>
        <end position="1064"/>
    </location>
</feature>
<dbReference type="eggNOG" id="KOG1968">
    <property type="taxonomic scope" value="Eukaryota"/>
</dbReference>
<dbReference type="PIRSF" id="PIRSF036578">
    <property type="entry name" value="RFC1"/>
    <property type="match status" value="1"/>
</dbReference>
<dbReference type="Gene3D" id="1.10.8.60">
    <property type="match status" value="1"/>
</dbReference>
<keyword evidence="5 8" id="KW-0547">Nucleotide-binding</keyword>
<dbReference type="GO" id="GO:0005663">
    <property type="term" value="C:DNA replication factor C complex"/>
    <property type="evidence" value="ECO:0007669"/>
    <property type="project" value="InterPro"/>
</dbReference>
<dbReference type="VEuPathDB" id="FungiDB:AMAG_15914"/>
<evidence type="ECO:0000256" key="2">
    <source>
        <dbReference type="ARBA" id="ARBA00006116"/>
    </source>
</evidence>
<dbReference type="InterPro" id="IPR003959">
    <property type="entry name" value="ATPase_AAA_core"/>
</dbReference>
<dbReference type="AlphaFoldDB" id="A0A0L0TB62"/>
<feature type="compositionally biased region" description="Low complexity" evidence="9">
    <location>
        <begin position="239"/>
        <end position="285"/>
    </location>
</feature>